<evidence type="ECO:0000256" key="8">
    <source>
        <dbReference type="ARBA" id="ARBA00060806"/>
    </source>
</evidence>
<dbReference type="InterPro" id="IPR006195">
    <property type="entry name" value="aa-tRNA-synth_II"/>
</dbReference>
<keyword evidence="1 9" id="KW-0963">Cytoplasm</keyword>
<dbReference type="InterPro" id="IPR004154">
    <property type="entry name" value="Anticodon-bd"/>
</dbReference>
<dbReference type="CDD" id="cd00778">
    <property type="entry name" value="ProRS_core_arch_euk"/>
    <property type="match status" value="1"/>
</dbReference>
<evidence type="ECO:0000313" key="12">
    <source>
        <dbReference type="Proteomes" id="UP000319852"/>
    </source>
</evidence>
<dbReference type="EC" id="6.1.1.15" evidence="9"/>
<dbReference type="SMART" id="SM00946">
    <property type="entry name" value="ProRS-C_1"/>
    <property type="match status" value="1"/>
</dbReference>
<dbReference type="GO" id="GO:0005524">
    <property type="term" value="F:ATP binding"/>
    <property type="evidence" value="ECO:0007669"/>
    <property type="project" value="UniProtKB-UniRule"/>
</dbReference>
<dbReference type="Gene3D" id="3.30.110.30">
    <property type="entry name" value="C-terminal domain of ProRS"/>
    <property type="match status" value="1"/>
</dbReference>
<sequence>MAKQPKSAISPTRAEDYPEWYQQVVKAADLAENSDVRGCMVIKPWGYAIWENIQKNLDARFKATGHENAYFPLFIPMSFLEKEAEHVEGFAKECAVVTHHRLEPDPAGGLRPAPSAELQEPLIVRPTSETIIGATFARWVESHRDLPILINQWANVVRWEMRTRMFLRTTEFLWQEGHTVHATEEEAVAETRQMLDVYADFAENVMAMPVIKGEKTSGERFPGAVATYSIEAMMQDRKALQAGTSHFLGQNFAKAQEIKFQNVAGELEHAWTTSWGVSTRLVGGLIMTHADDDGLIVPPKLAPAQVVLLPIYRNEEEAAKVLPYVEELKQELEAQEYAGEPVRVKVDNRDMRGGEKKWQWVKRGVPIRAEIGPRDVAEDGVFVSRRDLGGKGQGTPRGEFIQRISATLNGIQQGLFDRAAKARDEVTVRIDDLDEFKEFFTPQNEDHPEIHGGLAYCHFVDTPEIEETLKKLKVTVRCVPIDGDDEPGTCLFTGQPSEKRAVFAKAY</sequence>
<dbReference type="SUPFAM" id="SSF52954">
    <property type="entry name" value="Class II aaRS ABD-related"/>
    <property type="match status" value="1"/>
</dbReference>
<dbReference type="InterPro" id="IPR045864">
    <property type="entry name" value="aa-tRNA-synth_II/BPL/LPL"/>
</dbReference>
<comment type="function">
    <text evidence="9">Catalyzes the attachment of proline to tRNA(Pro) in a two-step reaction: proline is first activated by ATP to form Pro-AMP and then transferred to the acceptor end of tRNA(Pro).</text>
</comment>
<dbReference type="InterPro" id="IPR017449">
    <property type="entry name" value="Pro-tRNA_synth_II"/>
</dbReference>
<evidence type="ECO:0000256" key="6">
    <source>
        <dbReference type="ARBA" id="ARBA00023146"/>
    </source>
</evidence>
<dbReference type="FunFam" id="3.30.930.10:FF:000023">
    <property type="entry name" value="Proline--tRNA ligase"/>
    <property type="match status" value="1"/>
</dbReference>
<dbReference type="NCBIfam" id="TIGR00408">
    <property type="entry name" value="proS_fam_I"/>
    <property type="match status" value="1"/>
</dbReference>
<dbReference type="Gene3D" id="3.40.50.800">
    <property type="entry name" value="Anticodon-binding domain"/>
    <property type="match status" value="1"/>
</dbReference>
<keyword evidence="3 9" id="KW-0547">Nucleotide-binding</keyword>
<dbReference type="OrthoDB" id="9809052at2"/>
<dbReference type="Pfam" id="PF00587">
    <property type="entry name" value="tRNA-synt_2b"/>
    <property type="match status" value="1"/>
</dbReference>
<gene>
    <name evidence="9 11" type="primary">proS</name>
    <name evidence="11" type="ORF">HG15A2_45460</name>
</gene>
<comment type="subunit">
    <text evidence="9">Homodimer.</text>
</comment>
<dbReference type="GO" id="GO:0004827">
    <property type="term" value="F:proline-tRNA ligase activity"/>
    <property type="evidence" value="ECO:0007669"/>
    <property type="project" value="UniProtKB-UniRule"/>
</dbReference>
<dbReference type="GO" id="GO:0005737">
    <property type="term" value="C:cytoplasm"/>
    <property type="evidence" value="ECO:0007669"/>
    <property type="project" value="UniProtKB-SubCell"/>
</dbReference>
<dbReference type="Pfam" id="PF03129">
    <property type="entry name" value="HGTP_anticodon"/>
    <property type="match status" value="1"/>
</dbReference>
<comment type="catalytic activity">
    <reaction evidence="7 9">
        <text>tRNA(Pro) + L-proline + ATP = L-prolyl-tRNA(Pro) + AMP + diphosphate</text>
        <dbReference type="Rhea" id="RHEA:14305"/>
        <dbReference type="Rhea" id="RHEA-COMP:9700"/>
        <dbReference type="Rhea" id="RHEA-COMP:9702"/>
        <dbReference type="ChEBI" id="CHEBI:30616"/>
        <dbReference type="ChEBI" id="CHEBI:33019"/>
        <dbReference type="ChEBI" id="CHEBI:60039"/>
        <dbReference type="ChEBI" id="CHEBI:78442"/>
        <dbReference type="ChEBI" id="CHEBI:78532"/>
        <dbReference type="ChEBI" id="CHEBI:456215"/>
        <dbReference type="EC" id="6.1.1.15"/>
    </reaction>
</comment>
<keyword evidence="12" id="KW-1185">Reference proteome</keyword>
<evidence type="ECO:0000313" key="11">
    <source>
        <dbReference type="EMBL" id="QDT01204.1"/>
    </source>
</evidence>
<accession>A0A517N247</accession>
<comment type="domain">
    <text evidence="9">Consists of three domains: the N-terminal catalytic domain, the anticodon-binding domain and the C-terminal extension.</text>
</comment>
<evidence type="ECO:0000256" key="9">
    <source>
        <dbReference type="HAMAP-Rule" id="MF_01571"/>
    </source>
</evidence>
<dbReference type="HAMAP" id="MF_01571">
    <property type="entry name" value="Pro_tRNA_synth_type3"/>
    <property type="match status" value="1"/>
</dbReference>
<organism evidence="11 12">
    <name type="scientific">Adhaeretor mobilis</name>
    <dbReference type="NCBI Taxonomy" id="1930276"/>
    <lineage>
        <taxon>Bacteria</taxon>
        <taxon>Pseudomonadati</taxon>
        <taxon>Planctomycetota</taxon>
        <taxon>Planctomycetia</taxon>
        <taxon>Pirellulales</taxon>
        <taxon>Lacipirellulaceae</taxon>
        <taxon>Adhaeretor</taxon>
    </lineage>
</organism>
<dbReference type="InterPro" id="IPR016061">
    <property type="entry name" value="Pro-tRNA_ligase_II_C"/>
</dbReference>
<evidence type="ECO:0000256" key="7">
    <source>
        <dbReference type="ARBA" id="ARBA00047671"/>
    </source>
</evidence>
<evidence type="ECO:0000256" key="4">
    <source>
        <dbReference type="ARBA" id="ARBA00022840"/>
    </source>
</evidence>
<dbReference type="RefSeq" id="WP_145063232.1">
    <property type="nucleotide sequence ID" value="NZ_CP036263.1"/>
</dbReference>
<dbReference type="InterPro" id="IPR004499">
    <property type="entry name" value="Pro-tRNA-ligase_IIa_arc-type"/>
</dbReference>
<protein>
    <recommendedName>
        <fullName evidence="9">Proline--tRNA ligase</fullName>
        <ecNumber evidence="9">6.1.1.15</ecNumber>
    </recommendedName>
    <alternativeName>
        <fullName evidence="9">Prolyl-tRNA synthetase</fullName>
        <shortName evidence="9">ProRS</shortName>
    </alternativeName>
</protein>
<keyword evidence="2 9" id="KW-0436">Ligase</keyword>
<dbReference type="AlphaFoldDB" id="A0A517N247"/>
<dbReference type="PROSITE" id="PS50862">
    <property type="entry name" value="AA_TRNA_LIGASE_II"/>
    <property type="match status" value="1"/>
</dbReference>
<evidence type="ECO:0000256" key="3">
    <source>
        <dbReference type="ARBA" id="ARBA00022741"/>
    </source>
</evidence>
<name>A0A517N247_9BACT</name>
<evidence type="ECO:0000259" key="10">
    <source>
        <dbReference type="PROSITE" id="PS50862"/>
    </source>
</evidence>
<dbReference type="GO" id="GO:0006433">
    <property type="term" value="P:prolyl-tRNA aminoacylation"/>
    <property type="evidence" value="ECO:0007669"/>
    <property type="project" value="UniProtKB-UniRule"/>
</dbReference>
<dbReference type="InterPro" id="IPR036621">
    <property type="entry name" value="Anticodon-bd_dom_sf"/>
</dbReference>
<feature type="domain" description="Aminoacyl-transfer RNA synthetases class-II family profile" evidence="10">
    <location>
        <begin position="46"/>
        <end position="298"/>
    </location>
</feature>
<keyword evidence="4 9" id="KW-0067">ATP-binding</keyword>
<comment type="subcellular location">
    <subcellularLocation>
        <location evidence="9">Cytoplasm</location>
    </subcellularLocation>
</comment>
<dbReference type="GO" id="GO:0017101">
    <property type="term" value="C:aminoacyl-tRNA synthetase multienzyme complex"/>
    <property type="evidence" value="ECO:0007669"/>
    <property type="project" value="TreeGrafter"/>
</dbReference>
<reference evidence="11 12" key="1">
    <citation type="submission" date="2019-02" db="EMBL/GenBank/DDBJ databases">
        <title>Deep-cultivation of Planctomycetes and their phenomic and genomic characterization uncovers novel biology.</title>
        <authorList>
            <person name="Wiegand S."/>
            <person name="Jogler M."/>
            <person name="Boedeker C."/>
            <person name="Pinto D."/>
            <person name="Vollmers J."/>
            <person name="Rivas-Marin E."/>
            <person name="Kohn T."/>
            <person name="Peeters S.H."/>
            <person name="Heuer A."/>
            <person name="Rast P."/>
            <person name="Oberbeckmann S."/>
            <person name="Bunk B."/>
            <person name="Jeske O."/>
            <person name="Meyerdierks A."/>
            <person name="Storesund J.E."/>
            <person name="Kallscheuer N."/>
            <person name="Luecker S."/>
            <person name="Lage O.M."/>
            <person name="Pohl T."/>
            <person name="Merkel B.J."/>
            <person name="Hornburger P."/>
            <person name="Mueller R.-W."/>
            <person name="Bruemmer F."/>
            <person name="Labrenz M."/>
            <person name="Spormann A.M."/>
            <person name="Op den Camp H."/>
            <person name="Overmann J."/>
            <person name="Amann R."/>
            <person name="Jetten M.S.M."/>
            <person name="Mascher T."/>
            <person name="Medema M.H."/>
            <person name="Devos D.P."/>
            <person name="Kaster A.-K."/>
            <person name="Ovreas L."/>
            <person name="Rohde M."/>
            <person name="Galperin M.Y."/>
            <person name="Jogler C."/>
        </authorList>
    </citation>
    <scope>NUCLEOTIDE SEQUENCE [LARGE SCALE GENOMIC DNA]</scope>
    <source>
        <strain evidence="11 12">HG15A2</strain>
    </source>
</reference>
<proteinExistence type="inferred from homology"/>
<dbReference type="Pfam" id="PF09180">
    <property type="entry name" value="ProRS-C_1"/>
    <property type="match status" value="1"/>
</dbReference>
<dbReference type="EMBL" id="CP036263">
    <property type="protein sequence ID" value="QDT01204.1"/>
    <property type="molecule type" value="Genomic_DNA"/>
</dbReference>
<evidence type="ECO:0000256" key="2">
    <source>
        <dbReference type="ARBA" id="ARBA00022598"/>
    </source>
</evidence>
<comment type="similarity">
    <text evidence="8 9">Belongs to the class-II aminoacyl-tRNA synthetase family. ProS type 3 subfamily.</text>
</comment>
<keyword evidence="6 9" id="KW-0030">Aminoacyl-tRNA synthetase</keyword>
<evidence type="ECO:0000256" key="5">
    <source>
        <dbReference type="ARBA" id="ARBA00022917"/>
    </source>
</evidence>
<dbReference type="InterPro" id="IPR033721">
    <property type="entry name" value="ProRS_core_arch_euk"/>
</dbReference>
<dbReference type="KEGG" id="amob:HG15A2_45460"/>
<dbReference type="Proteomes" id="UP000319852">
    <property type="component" value="Chromosome"/>
</dbReference>
<dbReference type="InterPro" id="IPR002314">
    <property type="entry name" value="aa-tRNA-synt_IIb"/>
</dbReference>
<dbReference type="PANTHER" id="PTHR43382">
    <property type="entry name" value="PROLYL-TRNA SYNTHETASE"/>
    <property type="match status" value="1"/>
</dbReference>
<dbReference type="Gene3D" id="3.30.930.10">
    <property type="entry name" value="Bira Bifunctional Protein, Domain 2"/>
    <property type="match status" value="1"/>
</dbReference>
<dbReference type="SUPFAM" id="SSF55681">
    <property type="entry name" value="Class II aaRS and biotin synthetases"/>
    <property type="match status" value="1"/>
</dbReference>
<dbReference type="PANTHER" id="PTHR43382:SF2">
    <property type="entry name" value="BIFUNCTIONAL GLUTAMATE_PROLINE--TRNA LIGASE"/>
    <property type="match status" value="1"/>
</dbReference>
<dbReference type="SUPFAM" id="SSF64586">
    <property type="entry name" value="C-terminal domain of ProRS"/>
    <property type="match status" value="1"/>
</dbReference>
<evidence type="ECO:0000256" key="1">
    <source>
        <dbReference type="ARBA" id="ARBA00022490"/>
    </source>
</evidence>
<keyword evidence="5 9" id="KW-0648">Protein biosynthesis</keyword>